<sequence length="171" mass="19028">MNIITKFTVATEQGIEALSMLTKTLALEKFGSLVEPAELDNYIVDSFNSKTLVNEINSMSNQWLVVYANDQPMGYARITSKGQKPDGLAGKRVIRIADFGVCQHEALQQMEASLMDKCLAVCSTYDVIWINEPLRSSLIGLFEQNGFVKQQGISRLDGLNLESVVYLKETL</sequence>
<keyword evidence="2" id="KW-1185">Reference proteome</keyword>
<dbReference type="AlphaFoldDB" id="A0A420FVX3"/>
<organism evidence="1 2">
    <name type="scientific">Sphingobacterium siyangense</name>
    <dbReference type="NCBI Taxonomy" id="459529"/>
    <lineage>
        <taxon>Bacteria</taxon>
        <taxon>Pseudomonadati</taxon>
        <taxon>Bacteroidota</taxon>
        <taxon>Sphingobacteriia</taxon>
        <taxon>Sphingobacteriales</taxon>
        <taxon>Sphingobacteriaceae</taxon>
        <taxon>Sphingobacterium</taxon>
    </lineage>
</organism>
<accession>A0A420FVX3</accession>
<evidence type="ECO:0000313" key="1">
    <source>
        <dbReference type="EMBL" id="RKF37051.1"/>
    </source>
</evidence>
<evidence type="ECO:0008006" key="3">
    <source>
        <dbReference type="Google" id="ProtNLM"/>
    </source>
</evidence>
<comment type="caution">
    <text evidence="1">The sequence shown here is derived from an EMBL/GenBank/DDBJ whole genome shotgun (WGS) entry which is preliminary data.</text>
</comment>
<protein>
    <recommendedName>
        <fullName evidence="3">N-acetyltransferase domain-containing protein</fullName>
    </recommendedName>
</protein>
<evidence type="ECO:0000313" key="2">
    <source>
        <dbReference type="Proteomes" id="UP000286402"/>
    </source>
</evidence>
<dbReference type="Proteomes" id="UP000286402">
    <property type="component" value="Unassembled WGS sequence"/>
</dbReference>
<dbReference type="RefSeq" id="WP_120334158.1">
    <property type="nucleotide sequence ID" value="NZ_CP070350.1"/>
</dbReference>
<name>A0A420FVX3_9SPHI</name>
<proteinExistence type="predicted"/>
<gene>
    <name evidence="1" type="ORF">BCY89_05210</name>
</gene>
<reference evidence="1 2" key="1">
    <citation type="submission" date="2016-07" db="EMBL/GenBank/DDBJ databases">
        <title>Genome analysis of Sphingobacterium siyangense T12B17.</title>
        <authorList>
            <person name="Xu D."/>
            <person name="Su Y."/>
            <person name="Zheng S."/>
        </authorList>
    </citation>
    <scope>NUCLEOTIDE SEQUENCE [LARGE SCALE GENOMIC DNA]</scope>
    <source>
        <strain evidence="1 2">T12B17</strain>
    </source>
</reference>
<dbReference type="EMBL" id="MCAQ01000012">
    <property type="protein sequence ID" value="RKF37051.1"/>
    <property type="molecule type" value="Genomic_DNA"/>
</dbReference>
<dbReference type="Gene3D" id="3.40.630.30">
    <property type="match status" value="1"/>
</dbReference>